<gene>
    <name evidence="1" type="ORF">AWB68_06326</name>
</gene>
<dbReference type="EMBL" id="FCON02000111">
    <property type="protein sequence ID" value="SAL81952.1"/>
    <property type="molecule type" value="Genomic_DNA"/>
</dbReference>
<protein>
    <submittedName>
        <fullName evidence="1">Uncharacterized protein</fullName>
    </submittedName>
</protein>
<organism evidence="1 2">
    <name type="scientific">Caballeronia choica</name>
    <dbReference type="NCBI Taxonomy" id="326476"/>
    <lineage>
        <taxon>Bacteria</taxon>
        <taxon>Pseudomonadati</taxon>
        <taxon>Pseudomonadota</taxon>
        <taxon>Betaproteobacteria</taxon>
        <taxon>Burkholderiales</taxon>
        <taxon>Burkholderiaceae</taxon>
        <taxon>Caballeronia</taxon>
    </lineage>
</organism>
<dbReference type="Proteomes" id="UP000054770">
    <property type="component" value="Unassembled WGS sequence"/>
</dbReference>
<accession>A0A158KLE1</accession>
<dbReference type="AlphaFoldDB" id="A0A158KLE1"/>
<reference evidence="1" key="1">
    <citation type="submission" date="2016-01" db="EMBL/GenBank/DDBJ databases">
        <authorList>
            <person name="Peeters C."/>
        </authorList>
    </citation>
    <scope>NUCLEOTIDE SEQUENCE [LARGE SCALE GENOMIC DNA]</scope>
    <source>
        <strain evidence="1">LMG 22940</strain>
    </source>
</reference>
<sequence length="47" mass="5228">MGFFFPFETNSQLAEAGQARVSMLHDPTMTPEFVTLGASTRNSYRDA</sequence>
<evidence type="ECO:0000313" key="1">
    <source>
        <dbReference type="EMBL" id="SAL81952.1"/>
    </source>
</evidence>
<name>A0A158KLE1_9BURK</name>
<evidence type="ECO:0000313" key="2">
    <source>
        <dbReference type="Proteomes" id="UP000054770"/>
    </source>
</evidence>
<proteinExistence type="predicted"/>
<keyword evidence="2" id="KW-1185">Reference proteome</keyword>
<comment type="caution">
    <text evidence="1">The sequence shown here is derived from an EMBL/GenBank/DDBJ whole genome shotgun (WGS) entry which is preliminary data.</text>
</comment>